<evidence type="ECO:0000313" key="2">
    <source>
        <dbReference type="Proteomes" id="UP000266340"/>
    </source>
</evidence>
<reference evidence="1 2" key="1">
    <citation type="submission" date="2018-09" db="EMBL/GenBank/DDBJ databases">
        <title>Cohnella cavernae sp. nov., isolated from a karst cave.</title>
        <authorList>
            <person name="Zhu H."/>
        </authorList>
    </citation>
    <scope>NUCLEOTIDE SEQUENCE [LARGE SCALE GENOMIC DNA]</scope>
    <source>
        <strain evidence="1 2">K2E09-144</strain>
    </source>
</reference>
<accession>A0A398CM15</accession>
<dbReference type="Proteomes" id="UP000266340">
    <property type="component" value="Unassembled WGS sequence"/>
</dbReference>
<name>A0A398CM15_9BACL</name>
<keyword evidence="2" id="KW-1185">Reference proteome</keyword>
<dbReference type="EMBL" id="QXJM01000039">
    <property type="protein sequence ID" value="RIE02259.1"/>
    <property type="molecule type" value="Genomic_DNA"/>
</dbReference>
<evidence type="ECO:0000313" key="1">
    <source>
        <dbReference type="EMBL" id="RIE02259.1"/>
    </source>
</evidence>
<protein>
    <submittedName>
        <fullName evidence="1">Uncharacterized protein</fullName>
    </submittedName>
</protein>
<proteinExistence type="predicted"/>
<organism evidence="1 2">
    <name type="scientific">Cohnella faecalis</name>
    <dbReference type="NCBI Taxonomy" id="2315694"/>
    <lineage>
        <taxon>Bacteria</taxon>
        <taxon>Bacillati</taxon>
        <taxon>Bacillota</taxon>
        <taxon>Bacilli</taxon>
        <taxon>Bacillales</taxon>
        <taxon>Paenibacillaceae</taxon>
        <taxon>Cohnella</taxon>
    </lineage>
</organism>
<sequence>MYLLTTDMVENYTGVSHKGVLPYRNFLQWPQCSELRFRSFASSFHRSTAENKYFRQKSKTAKA</sequence>
<gene>
    <name evidence="1" type="ORF">D3H35_16130</name>
</gene>
<comment type="caution">
    <text evidence="1">The sequence shown here is derived from an EMBL/GenBank/DDBJ whole genome shotgun (WGS) entry which is preliminary data.</text>
</comment>
<dbReference type="AlphaFoldDB" id="A0A398CM15"/>